<feature type="region of interest" description="Disordered" evidence="1">
    <location>
        <begin position="33"/>
        <end position="67"/>
    </location>
</feature>
<evidence type="ECO:0000256" key="1">
    <source>
        <dbReference type="SAM" id="MobiDB-lite"/>
    </source>
</evidence>
<feature type="domain" description="TLDc" evidence="2">
    <location>
        <begin position="243"/>
        <end position="363"/>
    </location>
</feature>
<gene>
    <name evidence="3" type="ORF">Agub_g3446</name>
</gene>
<dbReference type="PANTHER" id="PTHR23354:SF126">
    <property type="entry name" value="CONSERVED TLD DOMAIN PROTEIN"/>
    <property type="match status" value="1"/>
</dbReference>
<sequence length="363" mass="36480">AAALAPPAASTAAAATAAAATAAATLLAPATVDGALGNPRPGVGGAKPVKPSGDRVNSSSSNMAPQASGKAGYATAAEATAAAAAAATAVAGEKTMRAHIAAIRSGAVQFYKSSTSAAAASSTPPTAAAAAVEGTGKGTEKGEAVRLPYDWFRQWTKRCPALHKTLSGLLFSRVGSPDRYKQTAAAASASSATTVRPPAAATAAVPHTSGGAHTDPYSSGSSSSVVRLPVLTQLGPRLSPAATLLQPVWVWMLSSRLPPAQRREWRLLFSSQRDGKSFSTLFGRLSACPGPTLLLLRDGAGGSCGGFAPLPWVRSGSFYGDVSSFIFSLEPATQIFPATGINDNLQWCGVGFTQLPGGLGFGG</sequence>
<protein>
    <recommendedName>
        <fullName evidence="2">TLDc domain-containing protein</fullName>
    </recommendedName>
</protein>
<evidence type="ECO:0000259" key="2">
    <source>
        <dbReference type="PROSITE" id="PS51886"/>
    </source>
</evidence>
<keyword evidence="4" id="KW-1185">Reference proteome</keyword>
<feature type="region of interest" description="Disordered" evidence="1">
    <location>
        <begin position="188"/>
        <end position="223"/>
    </location>
</feature>
<feature type="compositionally biased region" description="Polar residues" evidence="1">
    <location>
        <begin position="55"/>
        <end position="65"/>
    </location>
</feature>
<proteinExistence type="predicted"/>
<comment type="caution">
    <text evidence="3">The sequence shown here is derived from an EMBL/GenBank/DDBJ whole genome shotgun (WGS) entry which is preliminary data.</text>
</comment>
<dbReference type="EMBL" id="BMAR01000003">
    <property type="protein sequence ID" value="GFR42539.1"/>
    <property type="molecule type" value="Genomic_DNA"/>
</dbReference>
<dbReference type="Proteomes" id="UP001054857">
    <property type="component" value="Unassembled WGS sequence"/>
</dbReference>
<feature type="non-terminal residue" evidence="3">
    <location>
        <position position="1"/>
    </location>
</feature>
<dbReference type="AlphaFoldDB" id="A0AAD3DIM1"/>
<dbReference type="Pfam" id="PF07534">
    <property type="entry name" value="TLD"/>
    <property type="match status" value="1"/>
</dbReference>
<name>A0AAD3DIM1_9CHLO</name>
<organism evidence="3 4">
    <name type="scientific">Astrephomene gubernaculifera</name>
    <dbReference type="NCBI Taxonomy" id="47775"/>
    <lineage>
        <taxon>Eukaryota</taxon>
        <taxon>Viridiplantae</taxon>
        <taxon>Chlorophyta</taxon>
        <taxon>core chlorophytes</taxon>
        <taxon>Chlorophyceae</taxon>
        <taxon>CS clade</taxon>
        <taxon>Chlamydomonadales</taxon>
        <taxon>Astrephomenaceae</taxon>
        <taxon>Astrephomene</taxon>
    </lineage>
</organism>
<dbReference type="SMART" id="SM00584">
    <property type="entry name" value="TLDc"/>
    <property type="match status" value="1"/>
</dbReference>
<feature type="compositionally biased region" description="Low complexity" evidence="1">
    <location>
        <begin position="188"/>
        <end position="206"/>
    </location>
</feature>
<accession>A0AAD3DIM1</accession>
<dbReference type="PROSITE" id="PS51886">
    <property type="entry name" value="TLDC"/>
    <property type="match status" value="1"/>
</dbReference>
<reference evidence="3 4" key="1">
    <citation type="journal article" date="2021" name="Sci. Rep.">
        <title>Genome sequencing of the multicellular alga Astrephomene provides insights into convergent evolution of germ-soma differentiation.</title>
        <authorList>
            <person name="Yamashita S."/>
            <person name="Yamamoto K."/>
            <person name="Matsuzaki R."/>
            <person name="Suzuki S."/>
            <person name="Yamaguchi H."/>
            <person name="Hirooka S."/>
            <person name="Minakuchi Y."/>
            <person name="Miyagishima S."/>
            <person name="Kawachi M."/>
            <person name="Toyoda A."/>
            <person name="Nozaki H."/>
        </authorList>
    </citation>
    <scope>NUCLEOTIDE SEQUENCE [LARGE SCALE GENOMIC DNA]</scope>
    <source>
        <strain evidence="3 4">NIES-4017</strain>
    </source>
</reference>
<evidence type="ECO:0000313" key="3">
    <source>
        <dbReference type="EMBL" id="GFR42539.1"/>
    </source>
</evidence>
<evidence type="ECO:0000313" key="4">
    <source>
        <dbReference type="Proteomes" id="UP001054857"/>
    </source>
</evidence>
<dbReference type="PANTHER" id="PTHR23354">
    <property type="entry name" value="NUCLEOLAR PROTEIN 7/ESTROGEN RECEPTOR COACTIVATOR-RELATED"/>
    <property type="match status" value="1"/>
</dbReference>
<dbReference type="InterPro" id="IPR006571">
    <property type="entry name" value="TLDc_dom"/>
</dbReference>
<feature type="non-terminal residue" evidence="3">
    <location>
        <position position="363"/>
    </location>
</feature>